<dbReference type="PANTHER" id="PTHR43669">
    <property type="entry name" value="5-KETO-D-GLUCONATE 5-REDUCTASE"/>
    <property type="match status" value="1"/>
</dbReference>
<dbReference type="EMBL" id="NWBP01000022">
    <property type="protein sequence ID" value="PCC82881.1"/>
    <property type="molecule type" value="Genomic_DNA"/>
</dbReference>
<proteinExistence type="inferred from homology"/>
<reference evidence="4 5" key="1">
    <citation type="submission" date="2017-09" db="EMBL/GenBank/DDBJ databases">
        <title>Draft Genome Sequence of Corynebacterium accolens AH4003.</title>
        <authorList>
            <person name="Chen Y."/>
            <person name="Oosthuysen W.F."/>
            <person name="Kelley S."/>
            <person name="Horswill A."/>
        </authorList>
    </citation>
    <scope>NUCLEOTIDE SEQUENCE [LARGE SCALE GENOMIC DNA]</scope>
    <source>
        <strain evidence="4 5">AH4003</strain>
    </source>
</reference>
<dbReference type="SUPFAM" id="SSF51735">
    <property type="entry name" value="NAD(P)-binding Rossmann-fold domains"/>
    <property type="match status" value="1"/>
</dbReference>
<dbReference type="Pfam" id="PF00106">
    <property type="entry name" value="adh_short"/>
    <property type="match status" value="1"/>
</dbReference>
<comment type="similarity">
    <text evidence="1 3">Belongs to the short-chain dehydrogenases/reductases (SDR) family.</text>
</comment>
<dbReference type="InterPro" id="IPR002347">
    <property type="entry name" value="SDR_fam"/>
</dbReference>
<evidence type="ECO:0000256" key="1">
    <source>
        <dbReference type="ARBA" id="ARBA00006484"/>
    </source>
</evidence>
<evidence type="ECO:0000256" key="3">
    <source>
        <dbReference type="RuleBase" id="RU000363"/>
    </source>
</evidence>
<dbReference type="PRINTS" id="PR00080">
    <property type="entry name" value="SDRFAMILY"/>
</dbReference>
<evidence type="ECO:0000313" key="5">
    <source>
        <dbReference type="Proteomes" id="UP000218690"/>
    </source>
</evidence>
<dbReference type="Gene3D" id="3.40.50.720">
    <property type="entry name" value="NAD(P)-binding Rossmann-like Domain"/>
    <property type="match status" value="1"/>
</dbReference>
<evidence type="ECO:0000256" key="2">
    <source>
        <dbReference type="ARBA" id="ARBA00023002"/>
    </source>
</evidence>
<name>A0A2A4AK78_9CORY</name>
<dbReference type="InterPro" id="IPR036291">
    <property type="entry name" value="NAD(P)-bd_dom_sf"/>
</dbReference>
<dbReference type="AlphaFoldDB" id="A0A2A4AK78"/>
<dbReference type="Proteomes" id="UP000218690">
    <property type="component" value="Unassembled WGS sequence"/>
</dbReference>
<gene>
    <name evidence="4" type="ORF">COM45_06900</name>
</gene>
<dbReference type="GO" id="GO:0016491">
    <property type="term" value="F:oxidoreductase activity"/>
    <property type="evidence" value="ECO:0007669"/>
    <property type="project" value="UniProtKB-KW"/>
</dbReference>
<evidence type="ECO:0000313" key="4">
    <source>
        <dbReference type="EMBL" id="PCC82881.1"/>
    </source>
</evidence>
<keyword evidence="2" id="KW-0560">Oxidoreductase</keyword>
<protein>
    <submittedName>
        <fullName evidence="4">Short-chain dehydrogenase</fullName>
    </submittedName>
</protein>
<organism evidence="4 5">
    <name type="scientific">Corynebacterium accolens</name>
    <dbReference type="NCBI Taxonomy" id="38284"/>
    <lineage>
        <taxon>Bacteria</taxon>
        <taxon>Bacillati</taxon>
        <taxon>Actinomycetota</taxon>
        <taxon>Actinomycetes</taxon>
        <taxon>Mycobacteriales</taxon>
        <taxon>Corynebacteriaceae</taxon>
        <taxon>Corynebacterium</taxon>
    </lineage>
</organism>
<dbReference type="PANTHER" id="PTHR43669:SF3">
    <property type="entry name" value="ALCOHOL DEHYDROGENASE, PUTATIVE (AFU_ORTHOLOGUE AFUA_3G03445)-RELATED"/>
    <property type="match status" value="1"/>
</dbReference>
<comment type="caution">
    <text evidence="4">The sequence shown here is derived from an EMBL/GenBank/DDBJ whole genome shotgun (WGS) entry which is preliminary data.</text>
</comment>
<sequence length="253" mass="27401">MKSIFISGGCGGFGLAVAHIFRNEGYIVGLGDLRPPADDSILGDGITFYELDVTKPESWDAALSEFTKLTGGRLDILDNNAGIIDSATIAESDPARMRAVIDVNALGVTLGARAAYPYLKKTPGSQLINIASIAGCYGIPDVGVYAATKAYVQSMTETLDLEWRRDKIRVLDINPLWAKTPISDVKSKTVTRLGVNLTPDDIAQAIWRAANPKNRWDKGRLHWGVGAQDKAARVARNMVPDRVAKVIYQVLST</sequence>
<dbReference type="NCBIfam" id="NF006123">
    <property type="entry name" value="PRK08267.1"/>
    <property type="match status" value="1"/>
</dbReference>
<dbReference type="PRINTS" id="PR00081">
    <property type="entry name" value="GDHRDH"/>
</dbReference>
<accession>A0A2A4AK78</accession>